<protein>
    <submittedName>
        <fullName evidence="2">Uncharacterized protein</fullName>
    </submittedName>
</protein>
<feature type="transmembrane region" description="Helical" evidence="1">
    <location>
        <begin position="68"/>
        <end position="90"/>
    </location>
</feature>
<keyword evidence="1" id="KW-1133">Transmembrane helix</keyword>
<accession>A0A5C8PVK5</accession>
<keyword evidence="3" id="KW-1185">Reference proteome</keyword>
<dbReference type="RefSeq" id="WP_147845053.1">
    <property type="nucleotide sequence ID" value="NZ_VDUZ01000001.1"/>
</dbReference>
<organism evidence="2 3">
    <name type="scientific">Vineibacter terrae</name>
    <dbReference type="NCBI Taxonomy" id="2586908"/>
    <lineage>
        <taxon>Bacteria</taxon>
        <taxon>Pseudomonadati</taxon>
        <taxon>Pseudomonadota</taxon>
        <taxon>Alphaproteobacteria</taxon>
        <taxon>Hyphomicrobiales</taxon>
        <taxon>Vineibacter</taxon>
    </lineage>
</organism>
<sequence>MAGRLRRLKWRRIKPRLPPSRLIDVAAEEARLIAASGGLALRHAAELAQEGGDGADRARRAHERRRDAVSYITAIVTTAMVLAVILLFVLPHGLPLPPA</sequence>
<name>A0A5C8PVK5_9HYPH</name>
<evidence type="ECO:0000256" key="1">
    <source>
        <dbReference type="SAM" id="Phobius"/>
    </source>
</evidence>
<reference evidence="2 3" key="1">
    <citation type="submission" date="2019-06" db="EMBL/GenBank/DDBJ databases">
        <title>New taxonomy in bacterial strain CC-CFT640, isolated from vineyard.</title>
        <authorList>
            <person name="Lin S.-Y."/>
            <person name="Tsai C.-F."/>
            <person name="Young C.-C."/>
        </authorList>
    </citation>
    <scope>NUCLEOTIDE SEQUENCE [LARGE SCALE GENOMIC DNA]</scope>
    <source>
        <strain evidence="2 3">CC-CFT640</strain>
    </source>
</reference>
<proteinExistence type="predicted"/>
<evidence type="ECO:0000313" key="3">
    <source>
        <dbReference type="Proteomes" id="UP000321638"/>
    </source>
</evidence>
<comment type="caution">
    <text evidence="2">The sequence shown here is derived from an EMBL/GenBank/DDBJ whole genome shotgun (WGS) entry which is preliminary data.</text>
</comment>
<keyword evidence="1" id="KW-0812">Transmembrane</keyword>
<dbReference type="EMBL" id="VDUZ01000001">
    <property type="protein sequence ID" value="TXL82348.1"/>
    <property type="molecule type" value="Genomic_DNA"/>
</dbReference>
<dbReference type="Proteomes" id="UP000321638">
    <property type="component" value="Unassembled WGS sequence"/>
</dbReference>
<dbReference type="AlphaFoldDB" id="A0A5C8PVK5"/>
<keyword evidence="1" id="KW-0472">Membrane</keyword>
<evidence type="ECO:0000313" key="2">
    <source>
        <dbReference type="EMBL" id="TXL82348.1"/>
    </source>
</evidence>
<gene>
    <name evidence="2" type="ORF">FHP25_01230</name>
</gene>